<keyword evidence="2" id="KW-0238">DNA-binding</keyword>
<keyword evidence="7" id="KW-1185">Reference proteome</keyword>
<dbReference type="SMART" id="SM00421">
    <property type="entry name" value="HTH_LUXR"/>
    <property type="match status" value="1"/>
</dbReference>
<dbReference type="SMART" id="SM00448">
    <property type="entry name" value="REC"/>
    <property type="match status" value="1"/>
</dbReference>
<dbReference type="InterPro" id="IPR016032">
    <property type="entry name" value="Sig_transdc_resp-reg_C-effctor"/>
</dbReference>
<dbReference type="PATRIC" id="fig|188932.3.peg.1579"/>
<accession>A0A127VAQ3</accession>
<dbReference type="Gene3D" id="3.40.50.2300">
    <property type="match status" value="1"/>
</dbReference>
<evidence type="ECO:0000259" key="5">
    <source>
        <dbReference type="PROSITE" id="PS50110"/>
    </source>
</evidence>
<evidence type="ECO:0000313" key="6">
    <source>
        <dbReference type="EMBL" id="AMP98433.1"/>
    </source>
</evidence>
<feature type="domain" description="Response regulatory" evidence="5">
    <location>
        <begin position="5"/>
        <end position="121"/>
    </location>
</feature>
<keyword evidence="1 3" id="KW-0597">Phosphoprotein</keyword>
<dbReference type="InterPro" id="IPR011006">
    <property type="entry name" value="CheY-like_superfamily"/>
</dbReference>
<evidence type="ECO:0000259" key="4">
    <source>
        <dbReference type="PROSITE" id="PS50043"/>
    </source>
</evidence>
<dbReference type="CDD" id="cd17535">
    <property type="entry name" value="REC_NarL-like"/>
    <property type="match status" value="1"/>
</dbReference>
<dbReference type="SUPFAM" id="SSF46894">
    <property type="entry name" value="C-terminal effector domain of the bipartite response regulators"/>
    <property type="match status" value="1"/>
</dbReference>
<evidence type="ECO:0000256" key="1">
    <source>
        <dbReference type="ARBA" id="ARBA00022553"/>
    </source>
</evidence>
<evidence type="ECO:0000313" key="7">
    <source>
        <dbReference type="Proteomes" id="UP000071561"/>
    </source>
</evidence>
<dbReference type="KEGG" id="pcm:AY601_1517"/>
<dbReference type="EMBL" id="CP014504">
    <property type="protein sequence ID" value="AMP98433.1"/>
    <property type="molecule type" value="Genomic_DNA"/>
</dbReference>
<dbReference type="Proteomes" id="UP000071561">
    <property type="component" value="Chromosome"/>
</dbReference>
<evidence type="ECO:0000256" key="3">
    <source>
        <dbReference type="PROSITE-ProRule" id="PRU00169"/>
    </source>
</evidence>
<name>A0A127VAQ3_9SPHI</name>
<reference evidence="6 7" key="1">
    <citation type="submission" date="2016-03" db="EMBL/GenBank/DDBJ databases">
        <title>Complete genome sequence of Pedobacter cryoconitis PAMC 27485.</title>
        <authorList>
            <person name="Lee J."/>
            <person name="Kim O.-S."/>
        </authorList>
    </citation>
    <scope>NUCLEOTIDE SEQUENCE [LARGE SCALE GENOMIC DNA]</scope>
    <source>
        <strain evidence="6 7">PAMC 27485</strain>
    </source>
</reference>
<dbReference type="PROSITE" id="PS50110">
    <property type="entry name" value="RESPONSE_REGULATORY"/>
    <property type="match status" value="1"/>
</dbReference>
<dbReference type="RefSeq" id="WP_068398688.1">
    <property type="nucleotide sequence ID" value="NZ_CP014504.1"/>
</dbReference>
<feature type="modified residue" description="4-aspartylphosphate" evidence="3">
    <location>
        <position position="56"/>
    </location>
</feature>
<dbReference type="SUPFAM" id="SSF52172">
    <property type="entry name" value="CheY-like"/>
    <property type="match status" value="1"/>
</dbReference>
<proteinExistence type="predicted"/>
<dbReference type="InterPro" id="IPR039420">
    <property type="entry name" value="WalR-like"/>
</dbReference>
<sequence>MSTIKIAIADDYAIFRDGLKVGLNQDKAMEVVLEAGNGTELLDGLAQQKVDVILMDLRMPGMDGMEATKQIKKHYEHIRIIAVTLHDEDSFVIHLMEIGAHAYLLKDANPVEIREAIYAVHLNGYYFNDLVNKALLKKIITKGNFKPTFKHKIELSERELEVLQLICDEKTAIEIGTEIFLSPRSVEGIKQRLIDKIGVRNTAGLVLFAVKNGLI</sequence>
<dbReference type="Pfam" id="PF00196">
    <property type="entry name" value="GerE"/>
    <property type="match status" value="1"/>
</dbReference>
<organism evidence="6 7">
    <name type="scientific">Pedobacter cryoconitis</name>
    <dbReference type="NCBI Taxonomy" id="188932"/>
    <lineage>
        <taxon>Bacteria</taxon>
        <taxon>Pseudomonadati</taxon>
        <taxon>Bacteroidota</taxon>
        <taxon>Sphingobacteriia</taxon>
        <taxon>Sphingobacteriales</taxon>
        <taxon>Sphingobacteriaceae</taxon>
        <taxon>Pedobacter</taxon>
    </lineage>
</organism>
<evidence type="ECO:0000256" key="2">
    <source>
        <dbReference type="ARBA" id="ARBA00023125"/>
    </source>
</evidence>
<dbReference type="CDD" id="cd06170">
    <property type="entry name" value="LuxR_C_like"/>
    <property type="match status" value="1"/>
</dbReference>
<dbReference type="GO" id="GO:0000160">
    <property type="term" value="P:phosphorelay signal transduction system"/>
    <property type="evidence" value="ECO:0007669"/>
    <property type="project" value="InterPro"/>
</dbReference>
<dbReference type="GO" id="GO:0006355">
    <property type="term" value="P:regulation of DNA-templated transcription"/>
    <property type="evidence" value="ECO:0007669"/>
    <property type="project" value="InterPro"/>
</dbReference>
<dbReference type="Pfam" id="PF00072">
    <property type="entry name" value="Response_reg"/>
    <property type="match status" value="1"/>
</dbReference>
<dbReference type="PROSITE" id="PS50043">
    <property type="entry name" value="HTH_LUXR_2"/>
    <property type="match status" value="1"/>
</dbReference>
<dbReference type="InterPro" id="IPR001789">
    <property type="entry name" value="Sig_transdc_resp-reg_receiver"/>
</dbReference>
<gene>
    <name evidence="6" type="ORF">AY601_1517</name>
</gene>
<dbReference type="PANTHER" id="PTHR43214:SF43">
    <property type="entry name" value="TWO-COMPONENT RESPONSE REGULATOR"/>
    <property type="match status" value="1"/>
</dbReference>
<feature type="domain" description="HTH luxR-type" evidence="4">
    <location>
        <begin position="148"/>
        <end position="213"/>
    </location>
</feature>
<dbReference type="InterPro" id="IPR000792">
    <property type="entry name" value="Tscrpt_reg_LuxR_C"/>
</dbReference>
<dbReference type="PANTHER" id="PTHR43214">
    <property type="entry name" value="TWO-COMPONENT RESPONSE REGULATOR"/>
    <property type="match status" value="1"/>
</dbReference>
<dbReference type="GO" id="GO:0003677">
    <property type="term" value="F:DNA binding"/>
    <property type="evidence" value="ECO:0007669"/>
    <property type="project" value="UniProtKB-KW"/>
</dbReference>
<dbReference type="OrthoDB" id="9797341at2"/>
<dbReference type="AlphaFoldDB" id="A0A127VAQ3"/>
<dbReference type="InterPro" id="IPR058245">
    <property type="entry name" value="NreC/VraR/RcsB-like_REC"/>
</dbReference>
<protein>
    <submittedName>
        <fullName evidence="6">LuxR family transcriptional regulator</fullName>
    </submittedName>
</protein>